<dbReference type="CDD" id="cd21175">
    <property type="entry name" value="LPMO_AA9"/>
    <property type="match status" value="1"/>
</dbReference>
<evidence type="ECO:0000313" key="13">
    <source>
        <dbReference type="Proteomes" id="UP001140217"/>
    </source>
</evidence>
<organism evidence="12 13">
    <name type="scientific">Coemansia javaensis</name>
    <dbReference type="NCBI Taxonomy" id="2761396"/>
    <lineage>
        <taxon>Eukaryota</taxon>
        <taxon>Fungi</taxon>
        <taxon>Fungi incertae sedis</taxon>
        <taxon>Zoopagomycota</taxon>
        <taxon>Kickxellomycotina</taxon>
        <taxon>Kickxellomycetes</taxon>
        <taxon>Kickxellales</taxon>
        <taxon>Kickxellaceae</taxon>
        <taxon>Coemansia</taxon>
    </lineage>
</organism>
<evidence type="ECO:0000259" key="11">
    <source>
        <dbReference type="Pfam" id="PF03443"/>
    </source>
</evidence>
<keyword evidence="5 8" id="KW-0119">Carbohydrate metabolism</keyword>
<keyword evidence="2 8" id="KW-0964">Secreted</keyword>
<accession>A0A9W8HEH4</accession>
<comment type="domain">
    <text evidence="8">Has a modular structure: an endo-beta-1,4-glucanase catalytic module at the N-terminus, a linker rich in serines and threonines, and a C-terminal carbohydrate-binding module (CBM).</text>
</comment>
<comment type="catalytic activity">
    <reaction evidence="8">
        <text>[(1-&gt;4)-beta-D-glucosyl]n+m + reduced acceptor + O2 = 4-dehydro-beta-D-glucosyl-[(1-&gt;4)-beta-D-glucosyl]n-1 + [(1-&gt;4)-beta-D-glucosyl]m + acceptor + H2O.</text>
        <dbReference type="EC" id="1.14.99.56"/>
    </reaction>
</comment>
<dbReference type="AlphaFoldDB" id="A0A9W8HEH4"/>
<keyword evidence="13" id="KW-1185">Reference proteome</keyword>
<keyword evidence="3 8" id="KW-0136">Cellulose degradation</keyword>
<name>A0A9W8HEH4_9FUNG</name>
<dbReference type="OrthoDB" id="2525337at2759"/>
<evidence type="ECO:0000313" key="12">
    <source>
        <dbReference type="EMBL" id="KAJ2784733.1"/>
    </source>
</evidence>
<dbReference type="GO" id="GO:0030248">
    <property type="term" value="F:cellulose binding"/>
    <property type="evidence" value="ECO:0007669"/>
    <property type="project" value="UniProtKB-UniRule"/>
</dbReference>
<proteinExistence type="inferred from homology"/>
<dbReference type="EMBL" id="JANBUL010000021">
    <property type="protein sequence ID" value="KAJ2784733.1"/>
    <property type="molecule type" value="Genomic_DNA"/>
</dbReference>
<dbReference type="GO" id="GO:0008810">
    <property type="term" value="F:cellulase activity"/>
    <property type="evidence" value="ECO:0007669"/>
    <property type="project" value="UniProtKB-UniRule"/>
</dbReference>
<comment type="caution">
    <text evidence="12">The sequence shown here is derived from an EMBL/GenBank/DDBJ whole genome shotgun (WGS) entry which is preliminary data.</text>
</comment>
<dbReference type="Proteomes" id="UP001140217">
    <property type="component" value="Unassembled WGS sequence"/>
</dbReference>
<dbReference type="GO" id="GO:0005576">
    <property type="term" value="C:extracellular region"/>
    <property type="evidence" value="ECO:0007669"/>
    <property type="project" value="UniProtKB-SubCell"/>
</dbReference>
<dbReference type="PANTHER" id="PTHR33353">
    <property type="entry name" value="PUTATIVE (AFU_ORTHOLOGUE AFUA_1G12560)-RELATED"/>
    <property type="match status" value="1"/>
</dbReference>
<comment type="function">
    <text evidence="8">Lytic polysaccharide monooxygenase (LMPO) that depolymerizes crystalline and amorphous polysaccharides via the oxidation of scissile alpha- or beta-(1-4)-glycosidic bonds, yielding C1 and/or C4 oxidation products. Catalysis by LPMOs requires the reduction of the active-site copper from Cu(II) to Cu(I) by a reducing agent and H(2)O(2) or O(2) as a cosubstrate.</text>
</comment>
<protein>
    <recommendedName>
        <fullName evidence="8">AA9 family lytic polysaccharide monooxygenase</fullName>
        <ecNumber evidence="8">1.14.99.56</ecNumber>
    </recommendedName>
    <alternativeName>
        <fullName evidence="8">Endo-beta-1,4-glucanase</fullName>
    </alternativeName>
    <alternativeName>
        <fullName evidence="8">Glycosyl hydrolase 61 family protein</fullName>
    </alternativeName>
</protein>
<dbReference type="PANTHER" id="PTHR33353:SF17">
    <property type="entry name" value="ENDO-BETA-1,4-GLUCANASE D"/>
    <property type="match status" value="1"/>
</dbReference>
<evidence type="ECO:0000256" key="3">
    <source>
        <dbReference type="ARBA" id="ARBA00023001"/>
    </source>
</evidence>
<keyword evidence="4 8" id="KW-1015">Disulfide bond</keyword>
<comment type="subcellular location">
    <subcellularLocation>
        <location evidence="1 8">Secreted</location>
    </subcellularLocation>
</comment>
<feature type="signal peptide" evidence="10">
    <location>
        <begin position="1"/>
        <end position="23"/>
    </location>
</feature>
<comment type="similarity">
    <text evidence="7">Belongs to the polysaccharide monooxygenase AA9 family.</text>
</comment>
<keyword evidence="10" id="KW-0732">Signal</keyword>
<evidence type="ECO:0000256" key="2">
    <source>
        <dbReference type="ARBA" id="ARBA00022525"/>
    </source>
</evidence>
<dbReference type="GO" id="GO:0030245">
    <property type="term" value="P:cellulose catabolic process"/>
    <property type="evidence" value="ECO:0007669"/>
    <property type="project" value="UniProtKB-UniRule"/>
</dbReference>
<sequence>MRLAAVCTLVALLVAATLEVCEGHATLMYVGGSKTKFQYMVPSDMGNAPVKDLQAFELICRAKAIKTSGVDKLQVTAGESFNIQWQHINGSKSSPDWPVMSPSHSGPCIFYMSPLDRGGAGAVWFKTSEEGFDAAANKGRDGWCTNKAINNFGNYKVPVPKNIPSGDYLLRTEFIALHQAENVGGAQLYPNCIVVSVAGGTGTALPKLYDITKIYGPRDPGILFNRRDAGKKPYVVPGPPVMDGAGATTPSSGTTTSENKPPKPKAAENTAANPPAVNNNTTTTTTGPQTGNNQRPPRPGCRNKLRRRA</sequence>
<dbReference type="Pfam" id="PF03443">
    <property type="entry name" value="AA9"/>
    <property type="match status" value="1"/>
</dbReference>
<evidence type="ECO:0000256" key="8">
    <source>
        <dbReference type="RuleBase" id="RU368122"/>
    </source>
</evidence>
<gene>
    <name evidence="12" type="ORF">H4R18_000948</name>
</gene>
<dbReference type="InterPro" id="IPR005103">
    <property type="entry name" value="AA9_LPMO"/>
</dbReference>
<feature type="region of interest" description="Disordered" evidence="9">
    <location>
        <begin position="229"/>
        <end position="309"/>
    </location>
</feature>
<feature type="chain" id="PRO_5040838145" description="AA9 family lytic polysaccharide monooxygenase" evidence="10">
    <location>
        <begin position="24"/>
        <end position="309"/>
    </location>
</feature>
<dbReference type="Gene3D" id="2.70.50.70">
    <property type="match status" value="1"/>
</dbReference>
<feature type="domain" description="Auxiliary Activity family 9 catalytic" evidence="11">
    <location>
        <begin position="41"/>
        <end position="227"/>
    </location>
</feature>
<keyword evidence="6 8" id="KW-0624">Polysaccharide degradation</keyword>
<dbReference type="EC" id="1.14.99.56" evidence="8"/>
<reference evidence="12" key="1">
    <citation type="submission" date="2022-07" db="EMBL/GenBank/DDBJ databases">
        <title>Phylogenomic reconstructions and comparative analyses of Kickxellomycotina fungi.</title>
        <authorList>
            <person name="Reynolds N.K."/>
            <person name="Stajich J.E."/>
            <person name="Barry K."/>
            <person name="Grigoriev I.V."/>
            <person name="Crous P."/>
            <person name="Smith M.E."/>
        </authorList>
    </citation>
    <scope>NUCLEOTIDE SEQUENCE</scope>
    <source>
        <strain evidence="12">NBRC 105414</strain>
    </source>
</reference>
<evidence type="ECO:0000256" key="5">
    <source>
        <dbReference type="ARBA" id="ARBA00023277"/>
    </source>
</evidence>
<evidence type="ECO:0000256" key="9">
    <source>
        <dbReference type="SAM" id="MobiDB-lite"/>
    </source>
</evidence>
<feature type="compositionally biased region" description="Low complexity" evidence="9">
    <location>
        <begin position="244"/>
        <end position="259"/>
    </location>
</feature>
<evidence type="ECO:0000256" key="6">
    <source>
        <dbReference type="ARBA" id="ARBA00023326"/>
    </source>
</evidence>
<evidence type="ECO:0000256" key="7">
    <source>
        <dbReference type="ARBA" id="ARBA00044502"/>
    </source>
</evidence>
<evidence type="ECO:0000256" key="4">
    <source>
        <dbReference type="ARBA" id="ARBA00023157"/>
    </source>
</evidence>
<feature type="compositionally biased region" description="Low complexity" evidence="9">
    <location>
        <begin position="267"/>
        <end position="294"/>
    </location>
</feature>
<dbReference type="InterPro" id="IPR049892">
    <property type="entry name" value="AA9"/>
</dbReference>
<evidence type="ECO:0000256" key="1">
    <source>
        <dbReference type="ARBA" id="ARBA00004613"/>
    </source>
</evidence>
<evidence type="ECO:0000256" key="10">
    <source>
        <dbReference type="SAM" id="SignalP"/>
    </source>
</evidence>